<sequence>MANTRQGDTAQRAQRPWPCVSLSSSLKAKIGGGKSSSCKVQRYLSLRESPSESLKDYAWIWSSNETKGEGPHTTSHQLDKGRRPLRFYYKSSAYMAYCSLEEFGEENDS</sequence>
<evidence type="ECO:0000313" key="2">
    <source>
        <dbReference type="Proteomes" id="UP000886520"/>
    </source>
</evidence>
<comment type="caution">
    <text evidence="1">The sequence shown here is derived from an EMBL/GenBank/DDBJ whole genome shotgun (WGS) entry which is preliminary data.</text>
</comment>
<gene>
    <name evidence="1" type="ORF">GOP47_0009690</name>
</gene>
<keyword evidence="2" id="KW-1185">Reference proteome</keyword>
<reference evidence="1" key="1">
    <citation type="submission" date="2021-01" db="EMBL/GenBank/DDBJ databases">
        <title>Adiantum capillus-veneris genome.</title>
        <authorList>
            <person name="Fang Y."/>
            <person name="Liao Q."/>
        </authorList>
    </citation>
    <scope>NUCLEOTIDE SEQUENCE</scope>
    <source>
        <strain evidence="1">H3</strain>
        <tissue evidence="1">Leaf</tissue>
    </source>
</reference>
<proteinExistence type="predicted"/>
<dbReference type="AlphaFoldDB" id="A0A9D4UXB3"/>
<dbReference type="Proteomes" id="UP000886520">
    <property type="component" value="Chromosome 9"/>
</dbReference>
<organism evidence="1 2">
    <name type="scientific">Adiantum capillus-veneris</name>
    <name type="common">Maidenhair fern</name>
    <dbReference type="NCBI Taxonomy" id="13818"/>
    <lineage>
        <taxon>Eukaryota</taxon>
        <taxon>Viridiplantae</taxon>
        <taxon>Streptophyta</taxon>
        <taxon>Embryophyta</taxon>
        <taxon>Tracheophyta</taxon>
        <taxon>Polypodiopsida</taxon>
        <taxon>Polypodiidae</taxon>
        <taxon>Polypodiales</taxon>
        <taxon>Pteridineae</taxon>
        <taxon>Pteridaceae</taxon>
        <taxon>Vittarioideae</taxon>
        <taxon>Adiantum</taxon>
    </lineage>
</organism>
<evidence type="ECO:0000313" key="1">
    <source>
        <dbReference type="EMBL" id="KAI5075614.1"/>
    </source>
</evidence>
<name>A0A9D4UXB3_ADICA</name>
<protein>
    <submittedName>
        <fullName evidence="1">Uncharacterized protein</fullName>
    </submittedName>
</protein>
<accession>A0A9D4UXB3</accession>
<dbReference type="EMBL" id="JABFUD020000009">
    <property type="protein sequence ID" value="KAI5075614.1"/>
    <property type="molecule type" value="Genomic_DNA"/>
</dbReference>